<dbReference type="AlphaFoldDB" id="A0A7C8RI26"/>
<evidence type="ECO:0000313" key="1">
    <source>
        <dbReference type="EMBL" id="KAF3291168.1"/>
    </source>
</evidence>
<dbReference type="Proteomes" id="UP000474640">
    <property type="component" value="Unassembled WGS sequence"/>
</dbReference>
<reference evidence="1 2" key="1">
    <citation type="submission" date="2020-01" db="EMBL/GenBank/DDBJ databases">
        <authorList>
            <person name="Palmer J.M."/>
        </authorList>
    </citation>
    <scope>NUCLEOTIDE SEQUENCE [LARGE SCALE GENOMIC DNA]</scope>
    <source>
        <strain evidence="1 2">TWF970</strain>
    </source>
</reference>
<sequence>MNLPGCLSYENRWMHRNPNKMISFKGRSNPIDYRLGWLEALVYLSGTILIVDYQTLSISLSLYQPNERKKEGGIIIKTIYSYEEDCGLRYIYLVYIPAWNEPPKIGERGQVGRADAWVWMVRKEKARATHFHMHDACMSLLLVLMFGGL</sequence>
<evidence type="ECO:0000313" key="2">
    <source>
        <dbReference type="Proteomes" id="UP000474640"/>
    </source>
</evidence>
<name>A0A7C8RI26_ORBOL</name>
<organism evidence="1 2">
    <name type="scientific">Orbilia oligospora</name>
    <name type="common">Nematode-trapping fungus</name>
    <name type="synonym">Arthrobotrys oligospora</name>
    <dbReference type="NCBI Taxonomy" id="2813651"/>
    <lineage>
        <taxon>Eukaryota</taxon>
        <taxon>Fungi</taxon>
        <taxon>Dikarya</taxon>
        <taxon>Ascomycota</taxon>
        <taxon>Pezizomycotina</taxon>
        <taxon>Orbiliomycetes</taxon>
        <taxon>Orbiliales</taxon>
        <taxon>Orbiliaceae</taxon>
        <taxon>Orbilia</taxon>
    </lineage>
</organism>
<dbReference type="EMBL" id="JAABOJ010000001">
    <property type="protein sequence ID" value="KAF3291168.1"/>
    <property type="molecule type" value="Genomic_DNA"/>
</dbReference>
<comment type="caution">
    <text evidence="1">The sequence shown here is derived from an EMBL/GenBank/DDBJ whole genome shotgun (WGS) entry which is preliminary data.</text>
</comment>
<proteinExistence type="predicted"/>
<protein>
    <submittedName>
        <fullName evidence="1">Uncharacterized protein</fullName>
    </submittedName>
</protein>
<accession>A0A7C8RI26</accession>
<gene>
    <name evidence="1" type="ORF">TWF970_000401</name>
</gene>